<feature type="binding site" evidence="4">
    <location>
        <begin position="91"/>
        <end position="94"/>
    </location>
    <ligand>
        <name>(6R)-10-formyltetrahydrofolate</name>
        <dbReference type="ChEBI" id="CHEBI:195366"/>
    </ligand>
</feature>
<comment type="pathway">
    <text evidence="1 4">Purine metabolism; IMP biosynthesis via de novo pathway; N(2)-formyl-N(1)-(5-phospho-D-ribosyl)glycinamide from N(1)-(5-phospho-D-ribosyl)glycinamide (10-formyl THF route): step 1/1.</text>
</comment>
<sequence length="226" mass="23456">MTLPVAVLVSGSGSNLQAILDRIEAGRIDARITAVLSNRADAQGLVRAAAHGIPALALPHGDYPDRTAYDAALLAAVRQSGAEAVVLAGFMRILGPDFVAAYRDRILNIHPALLPSFPGVRGPADAAAYGVAIAGATVHFVDEKMDNGPIVIQAAVPARPDDDAAALAARILAFEHRIYPQALAWLASGRLTLDGRKTRLAPAAIPPADMADAGPCLVNPPLEQGF</sequence>
<dbReference type="OrthoDB" id="9806170at2"/>
<dbReference type="eggNOG" id="COG0299">
    <property type="taxonomic scope" value="Bacteria"/>
</dbReference>
<evidence type="ECO:0000313" key="6">
    <source>
        <dbReference type="EMBL" id="EHJ48079.1"/>
    </source>
</evidence>
<evidence type="ECO:0000259" key="5">
    <source>
        <dbReference type="Pfam" id="PF00551"/>
    </source>
</evidence>
<dbReference type="PANTHER" id="PTHR43369">
    <property type="entry name" value="PHOSPHORIBOSYLGLYCINAMIDE FORMYLTRANSFERASE"/>
    <property type="match status" value="1"/>
</dbReference>
<dbReference type="Gene3D" id="3.40.50.170">
    <property type="entry name" value="Formyl transferase, N-terminal domain"/>
    <property type="match status" value="1"/>
</dbReference>
<keyword evidence="3 4" id="KW-0658">Purine biosynthesis</keyword>
<keyword evidence="7" id="KW-1185">Reference proteome</keyword>
<dbReference type="NCBIfam" id="TIGR00639">
    <property type="entry name" value="PurN"/>
    <property type="match status" value="1"/>
</dbReference>
<dbReference type="STRING" id="694327.DFW101_2073"/>
<dbReference type="GO" id="GO:0005829">
    <property type="term" value="C:cytosol"/>
    <property type="evidence" value="ECO:0007669"/>
    <property type="project" value="TreeGrafter"/>
</dbReference>
<dbReference type="PANTHER" id="PTHR43369:SF2">
    <property type="entry name" value="PHOSPHORIBOSYLGLYCINAMIDE FORMYLTRANSFERASE"/>
    <property type="match status" value="1"/>
</dbReference>
<dbReference type="AlphaFoldDB" id="G7Q865"/>
<feature type="domain" description="Formyl transferase N-terminal" evidence="5">
    <location>
        <begin position="5"/>
        <end position="183"/>
    </location>
</feature>
<dbReference type="HAMAP" id="MF_01930">
    <property type="entry name" value="PurN"/>
    <property type="match status" value="1"/>
</dbReference>
<evidence type="ECO:0000256" key="1">
    <source>
        <dbReference type="ARBA" id="ARBA00005054"/>
    </source>
</evidence>
<dbReference type="GO" id="GO:0006189">
    <property type="term" value="P:'de novo' IMP biosynthetic process"/>
    <property type="evidence" value="ECO:0007669"/>
    <property type="project" value="UniProtKB-UniRule"/>
</dbReference>
<reference evidence="7" key="1">
    <citation type="journal article" date="2015" name="Genome Announc.">
        <title>High-Quality Draft Genome Sequence of Desulfovibrio carbinoliphilus FW-101-2B, an Organic Acid-Oxidizing Sulfate-Reducing Bacterium Isolated from Uranium(VI)-Contaminated Groundwater.</title>
        <authorList>
            <person name="Ramsay B.D."/>
            <person name="Hwang C."/>
            <person name="Woo H.L."/>
            <person name="Carroll S.L."/>
            <person name="Lucas S."/>
            <person name="Han J."/>
            <person name="Lapidus A.L."/>
            <person name="Cheng J.F."/>
            <person name="Goodwin L.A."/>
            <person name="Pitluck S."/>
            <person name="Peters L."/>
            <person name="Chertkov O."/>
            <person name="Held B."/>
            <person name="Detter J.C."/>
            <person name="Han C.S."/>
            <person name="Tapia R."/>
            <person name="Land M.L."/>
            <person name="Hauser L.J."/>
            <person name="Kyrpides N.C."/>
            <person name="Ivanova N.N."/>
            <person name="Mikhailova N."/>
            <person name="Pagani I."/>
            <person name="Woyke T."/>
            <person name="Arkin A.P."/>
            <person name="Dehal P."/>
            <person name="Chivian D."/>
            <person name="Criddle C.S."/>
            <person name="Wu W."/>
            <person name="Chakraborty R."/>
            <person name="Hazen T.C."/>
            <person name="Fields M.W."/>
        </authorList>
    </citation>
    <scope>NUCLEOTIDE SEQUENCE [LARGE SCALE GENOMIC DNA]</scope>
    <source>
        <strain evidence="7">FW-101-2B</strain>
    </source>
</reference>
<feature type="binding site" evidence="4">
    <location>
        <position position="66"/>
    </location>
    <ligand>
        <name>(6R)-10-formyltetrahydrofolate</name>
        <dbReference type="ChEBI" id="CHEBI:195366"/>
    </ligand>
</feature>
<dbReference type="Proteomes" id="UP000004662">
    <property type="component" value="Chromosome"/>
</dbReference>
<evidence type="ECO:0000256" key="2">
    <source>
        <dbReference type="ARBA" id="ARBA00022679"/>
    </source>
</evidence>
<feature type="site" description="Raises pKa of active site His" evidence="4">
    <location>
        <position position="146"/>
    </location>
</feature>
<dbReference type="EC" id="2.1.2.2" evidence="4"/>
<organism evidence="6 7">
    <name type="scientific">Solidesulfovibrio carbinoliphilus subsp. oakridgensis</name>
    <dbReference type="NCBI Taxonomy" id="694327"/>
    <lineage>
        <taxon>Bacteria</taxon>
        <taxon>Pseudomonadati</taxon>
        <taxon>Thermodesulfobacteriota</taxon>
        <taxon>Desulfovibrionia</taxon>
        <taxon>Desulfovibrionales</taxon>
        <taxon>Desulfovibrionaceae</taxon>
        <taxon>Solidesulfovibrio</taxon>
    </lineage>
</organism>
<dbReference type="Pfam" id="PF00551">
    <property type="entry name" value="Formyl_trans_N"/>
    <property type="match status" value="1"/>
</dbReference>
<dbReference type="SUPFAM" id="SSF53328">
    <property type="entry name" value="Formyltransferase"/>
    <property type="match status" value="1"/>
</dbReference>
<evidence type="ECO:0000256" key="4">
    <source>
        <dbReference type="HAMAP-Rule" id="MF_01930"/>
    </source>
</evidence>
<dbReference type="UniPathway" id="UPA00074">
    <property type="reaction ID" value="UER00126"/>
</dbReference>
<feature type="binding site" evidence="4">
    <location>
        <position position="108"/>
    </location>
    <ligand>
        <name>(6R)-10-formyltetrahydrofolate</name>
        <dbReference type="ChEBI" id="CHEBI:195366"/>
    </ligand>
</feature>
<comment type="catalytic activity">
    <reaction evidence="4">
        <text>N(1)-(5-phospho-beta-D-ribosyl)glycinamide + (6R)-10-formyltetrahydrofolate = N(2)-formyl-N(1)-(5-phospho-beta-D-ribosyl)glycinamide + (6S)-5,6,7,8-tetrahydrofolate + H(+)</text>
        <dbReference type="Rhea" id="RHEA:15053"/>
        <dbReference type="ChEBI" id="CHEBI:15378"/>
        <dbReference type="ChEBI" id="CHEBI:57453"/>
        <dbReference type="ChEBI" id="CHEBI:143788"/>
        <dbReference type="ChEBI" id="CHEBI:147286"/>
        <dbReference type="ChEBI" id="CHEBI:195366"/>
        <dbReference type="EC" id="2.1.2.2"/>
    </reaction>
</comment>
<gene>
    <name evidence="4" type="primary">purN</name>
    <name evidence="6" type="ORF">DFW101_2073</name>
</gene>
<dbReference type="RefSeq" id="WP_009181462.1">
    <property type="nucleotide sequence ID" value="NZ_CM001368.1"/>
</dbReference>
<dbReference type="InterPro" id="IPR036477">
    <property type="entry name" value="Formyl_transf_N_sf"/>
</dbReference>
<comment type="similarity">
    <text evidence="4">Belongs to the GART family.</text>
</comment>
<keyword evidence="2 4" id="KW-0808">Transferase</keyword>
<dbReference type="GO" id="GO:0004644">
    <property type="term" value="F:phosphoribosylglycinamide formyltransferase activity"/>
    <property type="evidence" value="ECO:0007669"/>
    <property type="project" value="UniProtKB-UniRule"/>
</dbReference>
<dbReference type="HOGENOM" id="CLU_038395_1_1_7"/>
<dbReference type="CDD" id="cd08645">
    <property type="entry name" value="FMT_core_GART"/>
    <property type="match status" value="1"/>
</dbReference>
<dbReference type="InterPro" id="IPR004607">
    <property type="entry name" value="GART"/>
</dbReference>
<evidence type="ECO:0000313" key="7">
    <source>
        <dbReference type="Proteomes" id="UP000004662"/>
    </source>
</evidence>
<evidence type="ECO:0000256" key="3">
    <source>
        <dbReference type="ARBA" id="ARBA00022755"/>
    </source>
</evidence>
<feature type="active site" description="Proton donor" evidence="4">
    <location>
        <position position="110"/>
    </location>
</feature>
<proteinExistence type="inferred from homology"/>
<feature type="binding site" evidence="4">
    <location>
        <begin position="13"/>
        <end position="15"/>
    </location>
    <ligand>
        <name>N(1)-(5-phospho-beta-D-ribosyl)glycinamide</name>
        <dbReference type="ChEBI" id="CHEBI:143788"/>
    </ligand>
</feature>
<accession>G7Q865</accession>
<dbReference type="EMBL" id="CM001368">
    <property type="protein sequence ID" value="EHJ48079.1"/>
    <property type="molecule type" value="Genomic_DNA"/>
</dbReference>
<name>G7Q865_9BACT</name>
<comment type="function">
    <text evidence="4">Catalyzes the transfer of a formyl group from 10-formyltetrahydrofolate to 5-phospho-ribosyl-glycinamide (GAR), producing 5-phospho-ribosyl-N-formylglycinamide (FGAR) and tetrahydrofolate.</text>
</comment>
<dbReference type="InterPro" id="IPR002376">
    <property type="entry name" value="Formyl_transf_N"/>
</dbReference>
<protein>
    <recommendedName>
        <fullName evidence="4">Phosphoribosylglycinamide formyltransferase</fullName>
        <ecNumber evidence="4">2.1.2.2</ecNumber>
    </recommendedName>
    <alternativeName>
        <fullName evidence="4">5'-phosphoribosylglycinamide transformylase</fullName>
    </alternativeName>
    <alternativeName>
        <fullName evidence="4">GAR transformylase</fullName>
        <shortName evidence="4">GART</shortName>
    </alternativeName>
</protein>